<feature type="compositionally biased region" description="Polar residues" evidence="1">
    <location>
        <begin position="100"/>
        <end position="112"/>
    </location>
</feature>
<reference evidence="2" key="1">
    <citation type="submission" date="2022-08" db="UniProtKB">
        <authorList>
            <consortium name="EnsemblMetazoa"/>
        </authorList>
    </citation>
    <scope>IDENTIFICATION</scope>
    <source>
        <strain evidence="2">05x7-T-G4-1.051#20</strain>
    </source>
</reference>
<proteinExistence type="predicted"/>
<dbReference type="OMA" id="SANKNCF"/>
<evidence type="ECO:0008006" key="4">
    <source>
        <dbReference type="Google" id="ProtNLM"/>
    </source>
</evidence>
<feature type="compositionally biased region" description="Basic and acidic residues" evidence="1">
    <location>
        <begin position="1"/>
        <end position="10"/>
    </location>
</feature>
<feature type="region of interest" description="Disordered" evidence="1">
    <location>
        <begin position="327"/>
        <end position="348"/>
    </location>
</feature>
<sequence length="1282" mass="136948">MLPESADKMGTELNGTAVKSEVKVEVKEEPLEEKRTTDNSTNNSSGPPSNKLTNGETDNNNHTIDKPKVKEEKLPPQTLAEVLSEDTDDRRSSPAKTVPPNKTAQPPKTSKSPIAAPPPNSSQGTPPTSHMGPMPHQAPPTSGESQFMQQQSQIFVFSTQMANDAAETVMAGQYKNILSFHMDQPNTKKFLQKHQMKINPFGGNPGGMPPRNVRPNLVKNQAAMGGPFPPSSSVEQWVQQQNAQLQEQYSFPPGMNSRNGNNPGMSQWPGGMMGDGFDSSVMGMGGPHNPSLSQQKVPNENLTPEQLKKRKDALHNLQKIQEMLFPEQHQPPYGPGQGQGMGGGMMQDGMQGGPMMQQNMMSPPHKRMNTQQSMPGHEMMPQQGMMGPDGMMGSPNSMMPMSQYGPGPGPSFMGPRGPSPQGMHNVSPAQHEWQRLQREFYMEKSRRQGMVQRMGHPNIEMSGNGPPPPSYQHSIAQKRGSVSSTSPNCNGPLGSPPMVSQGVFDSHDMFSQGPRRSSFGSLEQGPGMINPGMGSGGHFDPMMPNMPGSGAMAPGMSGPMHPRQQKSSRRSSSSELQRVGNPEPLVPELVPSRPSSRTSVGTSVSKPPPSYAQHAQSLKRKRSEIEEDLYKNLQPTPSPQQINYLNQFEGQELTITKQLNSAYRDPNTPENHGPGNQFGSNPVAHSPMHMNSGTNKGPMSNSSQTSSGGPLNSPGPCPMSVTGPSPHSGANMRLSHYDPPPVSNSIANSMSSTNVTSSAPPTPSNKSSLSNITSSSLADLAKGVEHLSNQMQQNMMQGGPFHSIQMQGQQATSNTNTSQSSTISSVSTAEMSSQTNTTPSVNNTYVNATMSIQQLNIQSVNASPGGQNYPNPQMSVQQMNMEQMGMSVSASGPGHPSMPPSSVSMSQGQAMMGNPNMGQGDMNKMQQQQASVQMGNKMMMAQNQQSGRPGSPNMHAGNTMGNASVQIQSKTPNTIQYLPAHPPANQPNVPQKPPDLNFMQRFASPMNNFDSKVPTSKMQYFTNPQDQVMRSGRMSPFSGGHQMGGMPPQHMMQRGGSAGPEFSSMGPGGPPMGGMNDMMMNNMGDNMGGPMGPTMGNMPPGMMPGPNEQGMMQGNMRMSPGMMGMDPMGPMPHPNSPPYDIGPEQMMGPGPGMMGGPMGSRRPARGFPPDMMPGGRGPSSMEMMPGGSSAARLSAMSNFGPSMQPHGGQMPPHGGMRMPGGPGMGMGGPQAGNPSYTAQYQQFQQQLYSQGRPRQMSPMEGMMGGPGPGGQYMGMMPNMPGP</sequence>
<feature type="compositionally biased region" description="Polar residues" evidence="1">
    <location>
        <begin position="46"/>
        <end position="62"/>
    </location>
</feature>
<keyword evidence="3" id="KW-1185">Reference proteome</keyword>
<evidence type="ECO:0000256" key="1">
    <source>
        <dbReference type="SAM" id="MobiDB-lite"/>
    </source>
</evidence>
<dbReference type="Proteomes" id="UP000005408">
    <property type="component" value="Unassembled WGS sequence"/>
</dbReference>
<feature type="compositionally biased region" description="Polar residues" evidence="1">
    <location>
        <begin position="139"/>
        <end position="149"/>
    </location>
</feature>
<evidence type="ECO:0000313" key="2">
    <source>
        <dbReference type="EnsemblMetazoa" id="G5932.1:cds"/>
    </source>
</evidence>
<feature type="region of interest" description="Disordered" evidence="1">
    <location>
        <begin position="458"/>
        <end position="621"/>
    </location>
</feature>
<feature type="compositionally biased region" description="Low complexity" evidence="1">
    <location>
        <begin position="812"/>
        <end position="833"/>
    </location>
</feature>
<feature type="compositionally biased region" description="Polar residues" evidence="1">
    <location>
        <begin position="743"/>
        <end position="759"/>
    </location>
</feature>
<feature type="compositionally biased region" description="Polar residues" evidence="1">
    <location>
        <begin position="471"/>
        <end position="489"/>
    </location>
</feature>
<feature type="compositionally biased region" description="Basic and acidic residues" evidence="1">
    <location>
        <begin position="63"/>
        <end position="74"/>
    </location>
</feature>
<feature type="region of interest" description="Disordered" evidence="1">
    <location>
        <begin position="799"/>
        <end position="841"/>
    </location>
</feature>
<accession>A0A8W8NII4</accession>
<feature type="compositionally biased region" description="Gly residues" evidence="1">
    <location>
        <begin position="335"/>
        <end position="348"/>
    </location>
</feature>
<feature type="region of interest" description="Disordered" evidence="1">
    <location>
        <begin position="1"/>
        <end position="149"/>
    </location>
</feature>
<dbReference type="OrthoDB" id="7668649at2759"/>
<feature type="compositionally biased region" description="Basic and acidic residues" evidence="1">
    <location>
        <begin position="20"/>
        <end position="37"/>
    </location>
</feature>
<feature type="compositionally biased region" description="Polar residues" evidence="1">
    <location>
        <begin position="689"/>
        <end position="710"/>
    </location>
</feature>
<organism evidence="2 3">
    <name type="scientific">Magallana gigas</name>
    <name type="common">Pacific oyster</name>
    <name type="synonym">Crassostrea gigas</name>
    <dbReference type="NCBI Taxonomy" id="29159"/>
    <lineage>
        <taxon>Eukaryota</taxon>
        <taxon>Metazoa</taxon>
        <taxon>Spiralia</taxon>
        <taxon>Lophotrochozoa</taxon>
        <taxon>Mollusca</taxon>
        <taxon>Bivalvia</taxon>
        <taxon>Autobranchia</taxon>
        <taxon>Pteriomorphia</taxon>
        <taxon>Ostreida</taxon>
        <taxon>Ostreoidea</taxon>
        <taxon>Ostreidae</taxon>
        <taxon>Magallana</taxon>
    </lineage>
</organism>
<feature type="region of interest" description="Disordered" evidence="1">
    <location>
        <begin position="886"/>
        <end position="907"/>
    </location>
</feature>
<evidence type="ECO:0000313" key="3">
    <source>
        <dbReference type="Proteomes" id="UP000005408"/>
    </source>
</evidence>
<feature type="compositionally biased region" description="Low complexity" evidence="1">
    <location>
        <begin position="889"/>
        <end position="906"/>
    </location>
</feature>
<name>A0A8W8NII4_MAGGI</name>
<feature type="region of interest" description="Disordered" evidence="1">
    <location>
        <begin position="252"/>
        <end position="298"/>
    </location>
</feature>
<protein>
    <recommendedName>
        <fullName evidence="4">B-cell lymphoma 9 beta-catenin binding domain-containing protein</fullName>
    </recommendedName>
</protein>
<feature type="compositionally biased region" description="Polar residues" evidence="1">
    <location>
        <begin position="256"/>
        <end position="265"/>
    </location>
</feature>
<dbReference type="EnsemblMetazoa" id="G5932.1">
    <property type="protein sequence ID" value="G5932.1:cds"/>
    <property type="gene ID" value="G5932"/>
</dbReference>
<feature type="region of interest" description="Disordered" evidence="1">
    <location>
        <begin position="662"/>
        <end position="772"/>
    </location>
</feature>
<feature type="compositionally biased region" description="Polar residues" evidence="1">
    <location>
        <begin position="593"/>
        <end position="605"/>
    </location>
</feature>